<accession>A0A1G2HIX8</accession>
<gene>
    <name evidence="4" type="primary">rplQ</name>
    <name evidence="6" type="ORF">A3F94_03325</name>
</gene>
<dbReference type="GO" id="GO:0003735">
    <property type="term" value="F:structural constituent of ribosome"/>
    <property type="evidence" value="ECO:0007669"/>
    <property type="project" value="InterPro"/>
</dbReference>
<evidence type="ECO:0000256" key="5">
    <source>
        <dbReference type="RuleBase" id="RU000660"/>
    </source>
</evidence>
<evidence type="ECO:0000256" key="4">
    <source>
        <dbReference type="HAMAP-Rule" id="MF_01368"/>
    </source>
</evidence>
<dbReference type="PANTHER" id="PTHR14413">
    <property type="entry name" value="RIBOSOMAL PROTEIN L17"/>
    <property type="match status" value="1"/>
</dbReference>
<keyword evidence="3 4" id="KW-0687">Ribonucleoprotein</keyword>
<comment type="similarity">
    <text evidence="1 4 5">Belongs to the bacterial ribosomal protein bL17 family.</text>
</comment>
<dbReference type="Pfam" id="PF01196">
    <property type="entry name" value="Ribosomal_L17"/>
    <property type="match status" value="1"/>
</dbReference>
<evidence type="ECO:0000313" key="7">
    <source>
        <dbReference type="Proteomes" id="UP000176770"/>
    </source>
</evidence>
<comment type="caution">
    <text evidence="6">The sequence shown here is derived from an EMBL/GenBank/DDBJ whole genome shotgun (WGS) entry which is preliminary data.</text>
</comment>
<dbReference type="EMBL" id="MHOK01000002">
    <property type="protein sequence ID" value="OGZ62359.1"/>
    <property type="molecule type" value="Genomic_DNA"/>
</dbReference>
<protein>
    <recommendedName>
        <fullName evidence="4">Large ribosomal subunit protein bL17</fullName>
    </recommendedName>
</protein>
<organism evidence="6 7">
    <name type="scientific">Candidatus Spechtbacteria bacterium RIFCSPLOWO2_12_FULL_38_22</name>
    <dbReference type="NCBI Taxonomy" id="1802165"/>
    <lineage>
        <taxon>Bacteria</taxon>
        <taxon>Candidatus Spechtiibacteriota</taxon>
    </lineage>
</organism>
<dbReference type="InterPro" id="IPR047859">
    <property type="entry name" value="Ribosomal_bL17_CS"/>
</dbReference>
<keyword evidence="2 4" id="KW-0689">Ribosomal protein</keyword>
<dbReference type="PANTHER" id="PTHR14413:SF16">
    <property type="entry name" value="LARGE RIBOSOMAL SUBUNIT PROTEIN BL17M"/>
    <property type="match status" value="1"/>
</dbReference>
<evidence type="ECO:0000256" key="1">
    <source>
        <dbReference type="ARBA" id="ARBA00008777"/>
    </source>
</evidence>
<comment type="subunit">
    <text evidence="4">Part of the 50S ribosomal subunit. Contacts protein L32.</text>
</comment>
<name>A0A1G2HIX8_9BACT</name>
<dbReference type="HAMAP" id="MF_01368">
    <property type="entry name" value="Ribosomal_bL17"/>
    <property type="match status" value="1"/>
</dbReference>
<reference evidence="6 7" key="1">
    <citation type="journal article" date="2016" name="Nat. Commun.">
        <title>Thousands of microbial genomes shed light on interconnected biogeochemical processes in an aquifer system.</title>
        <authorList>
            <person name="Anantharaman K."/>
            <person name="Brown C.T."/>
            <person name="Hug L.A."/>
            <person name="Sharon I."/>
            <person name="Castelle C.J."/>
            <person name="Probst A.J."/>
            <person name="Thomas B.C."/>
            <person name="Singh A."/>
            <person name="Wilkins M.J."/>
            <person name="Karaoz U."/>
            <person name="Brodie E.L."/>
            <person name="Williams K.H."/>
            <person name="Hubbard S.S."/>
            <person name="Banfield J.F."/>
        </authorList>
    </citation>
    <scope>NUCLEOTIDE SEQUENCE [LARGE SCALE GENOMIC DNA]</scope>
</reference>
<evidence type="ECO:0000256" key="3">
    <source>
        <dbReference type="ARBA" id="ARBA00023274"/>
    </source>
</evidence>
<dbReference type="GO" id="GO:0022625">
    <property type="term" value="C:cytosolic large ribosomal subunit"/>
    <property type="evidence" value="ECO:0007669"/>
    <property type="project" value="TreeGrafter"/>
</dbReference>
<dbReference type="STRING" id="1802165.A3F94_03325"/>
<dbReference type="PROSITE" id="PS01167">
    <property type="entry name" value="RIBOSOMAL_L17"/>
    <property type="match status" value="1"/>
</dbReference>
<sequence length="116" mass="13567">MRKLKKGRKFGRKRDQRKAFMRDLAVALVKNGRIETTEARAKELRPFIEKLVTKSRKNSLYTRRMLAKLFSDDVGLKLLKEIAPKFKNRHGGYTRIIRRAPRKGDAAPRAIIEFVE</sequence>
<dbReference type="InterPro" id="IPR000456">
    <property type="entry name" value="Ribosomal_bL17"/>
</dbReference>
<evidence type="ECO:0000313" key="6">
    <source>
        <dbReference type="EMBL" id="OGZ62359.1"/>
    </source>
</evidence>
<dbReference type="InterPro" id="IPR036373">
    <property type="entry name" value="Ribosomal_bL17_sf"/>
</dbReference>
<proteinExistence type="inferred from homology"/>
<dbReference type="GO" id="GO:0006412">
    <property type="term" value="P:translation"/>
    <property type="evidence" value="ECO:0007669"/>
    <property type="project" value="UniProtKB-UniRule"/>
</dbReference>
<evidence type="ECO:0000256" key="2">
    <source>
        <dbReference type="ARBA" id="ARBA00022980"/>
    </source>
</evidence>
<dbReference type="Proteomes" id="UP000176770">
    <property type="component" value="Unassembled WGS sequence"/>
</dbReference>
<dbReference type="SUPFAM" id="SSF64263">
    <property type="entry name" value="Prokaryotic ribosomal protein L17"/>
    <property type="match status" value="1"/>
</dbReference>
<dbReference type="Gene3D" id="3.90.1030.10">
    <property type="entry name" value="Ribosomal protein L17"/>
    <property type="match status" value="1"/>
</dbReference>
<dbReference type="NCBIfam" id="TIGR00059">
    <property type="entry name" value="L17"/>
    <property type="match status" value="1"/>
</dbReference>
<dbReference type="AlphaFoldDB" id="A0A1G2HIX8"/>